<organism evidence="8 9">
    <name type="scientific">Mytilus galloprovincialis</name>
    <name type="common">Mediterranean mussel</name>
    <dbReference type="NCBI Taxonomy" id="29158"/>
    <lineage>
        <taxon>Eukaryota</taxon>
        <taxon>Metazoa</taxon>
        <taxon>Spiralia</taxon>
        <taxon>Lophotrochozoa</taxon>
        <taxon>Mollusca</taxon>
        <taxon>Bivalvia</taxon>
        <taxon>Autobranchia</taxon>
        <taxon>Pteriomorphia</taxon>
        <taxon>Mytilida</taxon>
        <taxon>Mytiloidea</taxon>
        <taxon>Mytilidae</taxon>
        <taxon>Mytilinae</taxon>
        <taxon>Mytilus</taxon>
    </lineage>
</organism>
<gene>
    <name evidence="8" type="ORF">MGAL_10B021206</name>
</gene>
<evidence type="ECO:0000259" key="7">
    <source>
        <dbReference type="PROSITE" id="PS51406"/>
    </source>
</evidence>
<keyword evidence="4" id="KW-0175">Coiled coil</keyword>
<keyword evidence="2" id="KW-0964">Secreted</keyword>
<keyword evidence="9" id="KW-1185">Reference proteome</keyword>
<comment type="subcellular location">
    <subcellularLocation>
        <location evidence="1">Secreted</location>
    </subcellularLocation>
</comment>
<evidence type="ECO:0000256" key="2">
    <source>
        <dbReference type="ARBA" id="ARBA00022525"/>
    </source>
</evidence>
<dbReference type="PANTHER" id="PTHR47221:SF6">
    <property type="entry name" value="FIBRINOGEN ALPHA CHAIN"/>
    <property type="match status" value="1"/>
</dbReference>
<evidence type="ECO:0000256" key="4">
    <source>
        <dbReference type="ARBA" id="ARBA00023054"/>
    </source>
</evidence>
<accession>A0A8B6EUF6</accession>
<evidence type="ECO:0000313" key="9">
    <source>
        <dbReference type="Proteomes" id="UP000596742"/>
    </source>
</evidence>
<dbReference type="GO" id="GO:0005576">
    <property type="term" value="C:extracellular region"/>
    <property type="evidence" value="ECO:0007669"/>
    <property type="project" value="UniProtKB-SubCell"/>
</dbReference>
<comment type="caution">
    <text evidence="8">The sequence shown here is derived from an EMBL/GenBank/DDBJ whole genome shotgun (WGS) entry which is preliminary data.</text>
</comment>
<evidence type="ECO:0000256" key="1">
    <source>
        <dbReference type="ARBA" id="ARBA00004613"/>
    </source>
</evidence>
<protein>
    <recommendedName>
        <fullName evidence="7">Fibrinogen C-terminal domain-containing protein</fullName>
    </recommendedName>
</protein>
<keyword evidence="3" id="KW-0732">Signal</keyword>
<dbReference type="PROSITE" id="PS51406">
    <property type="entry name" value="FIBRINOGEN_C_2"/>
    <property type="match status" value="1"/>
</dbReference>
<dbReference type="InterPro" id="IPR036056">
    <property type="entry name" value="Fibrinogen-like_C"/>
</dbReference>
<dbReference type="SUPFAM" id="SSF56496">
    <property type="entry name" value="Fibrinogen C-terminal domain-like"/>
    <property type="match status" value="1"/>
</dbReference>
<dbReference type="InterPro" id="IPR002181">
    <property type="entry name" value="Fibrinogen_a/b/g_C_dom"/>
</dbReference>
<evidence type="ECO:0000256" key="5">
    <source>
        <dbReference type="ARBA" id="ARBA00023157"/>
    </source>
</evidence>
<dbReference type="SMART" id="SM00186">
    <property type="entry name" value="FBG"/>
    <property type="match status" value="1"/>
</dbReference>
<sequence length="175" mass="19950">MELFYENLRTLKASTAANTSDLTSYETTKLKTTTVKVTPVQTTNDILDCTGVASGSTGGVYTIYIENQPVDVYCEMIGDEQWTVIQKRLDGTTDFYRNWQEYKDGFGDVNLEYWLGNENLHKILSTKNYKLRIDLEDWNGETRYAEYDSFVVGNENTNYMLTISGYNGDAGKCKI</sequence>
<proteinExistence type="predicted"/>
<dbReference type="Gene3D" id="3.90.215.10">
    <property type="entry name" value="Gamma Fibrinogen, chain A, domain 1"/>
    <property type="match status" value="1"/>
</dbReference>
<evidence type="ECO:0000256" key="6">
    <source>
        <dbReference type="ARBA" id="ARBA00023180"/>
    </source>
</evidence>
<reference evidence="8" key="1">
    <citation type="submission" date="2018-11" db="EMBL/GenBank/DDBJ databases">
        <authorList>
            <person name="Alioto T."/>
            <person name="Alioto T."/>
        </authorList>
    </citation>
    <scope>NUCLEOTIDE SEQUENCE</scope>
</reference>
<evidence type="ECO:0000313" key="8">
    <source>
        <dbReference type="EMBL" id="VDI39223.1"/>
    </source>
</evidence>
<dbReference type="AlphaFoldDB" id="A0A8B6EUF6"/>
<keyword evidence="5" id="KW-1015">Disulfide bond</keyword>
<dbReference type="OrthoDB" id="6275059at2759"/>
<keyword evidence="6" id="KW-0325">Glycoprotein</keyword>
<dbReference type="EMBL" id="UYJE01005661">
    <property type="protein sequence ID" value="VDI39223.1"/>
    <property type="molecule type" value="Genomic_DNA"/>
</dbReference>
<dbReference type="Proteomes" id="UP000596742">
    <property type="component" value="Unassembled WGS sequence"/>
</dbReference>
<name>A0A8B6EUF6_MYTGA</name>
<evidence type="ECO:0000256" key="3">
    <source>
        <dbReference type="ARBA" id="ARBA00022729"/>
    </source>
</evidence>
<feature type="domain" description="Fibrinogen C-terminal" evidence="7">
    <location>
        <begin position="40"/>
        <end position="175"/>
    </location>
</feature>
<dbReference type="Pfam" id="PF00147">
    <property type="entry name" value="Fibrinogen_C"/>
    <property type="match status" value="1"/>
</dbReference>
<dbReference type="PANTHER" id="PTHR47221">
    <property type="entry name" value="FIBRINOGEN ALPHA CHAIN"/>
    <property type="match status" value="1"/>
</dbReference>
<dbReference type="InterPro" id="IPR037579">
    <property type="entry name" value="FIB_ANG-like"/>
</dbReference>
<dbReference type="InterPro" id="IPR014716">
    <property type="entry name" value="Fibrinogen_a/b/g_C_1"/>
</dbReference>